<sequence>TIPNPRNEANAIISQSGISYDGPPIPPPVMEKEPEATKDTELPNTENIQPPLVQVHEKDKEPVDTPFVVPKTKNNLPYPLRLAK</sequence>
<gene>
    <name evidence="2" type="ORF">Tci_926352</name>
</gene>
<dbReference type="AlphaFoldDB" id="A0A699X5N6"/>
<comment type="caution">
    <text evidence="2">The sequence shown here is derived from an EMBL/GenBank/DDBJ whole genome shotgun (WGS) entry which is preliminary data.</text>
</comment>
<evidence type="ECO:0000256" key="1">
    <source>
        <dbReference type="SAM" id="MobiDB-lite"/>
    </source>
</evidence>
<evidence type="ECO:0008006" key="3">
    <source>
        <dbReference type="Google" id="ProtNLM"/>
    </source>
</evidence>
<evidence type="ECO:0000313" key="2">
    <source>
        <dbReference type="EMBL" id="GFD54383.1"/>
    </source>
</evidence>
<feature type="compositionally biased region" description="Basic and acidic residues" evidence="1">
    <location>
        <begin position="30"/>
        <end position="41"/>
    </location>
</feature>
<accession>A0A699X5N6</accession>
<proteinExistence type="predicted"/>
<protein>
    <recommendedName>
        <fullName evidence="3">Reverse transcriptase domain-containing protein</fullName>
    </recommendedName>
</protein>
<feature type="region of interest" description="Disordered" evidence="1">
    <location>
        <begin position="1"/>
        <end position="84"/>
    </location>
</feature>
<name>A0A699X5N6_TANCI</name>
<reference evidence="2" key="1">
    <citation type="journal article" date="2019" name="Sci. Rep.">
        <title>Draft genome of Tanacetum cinerariifolium, the natural source of mosquito coil.</title>
        <authorList>
            <person name="Yamashiro T."/>
            <person name="Shiraishi A."/>
            <person name="Satake H."/>
            <person name="Nakayama K."/>
        </authorList>
    </citation>
    <scope>NUCLEOTIDE SEQUENCE</scope>
</reference>
<dbReference type="EMBL" id="BKCJ011805274">
    <property type="protein sequence ID" value="GFD54383.1"/>
    <property type="molecule type" value="Genomic_DNA"/>
</dbReference>
<organism evidence="2">
    <name type="scientific">Tanacetum cinerariifolium</name>
    <name type="common">Dalmatian daisy</name>
    <name type="synonym">Chrysanthemum cinerariifolium</name>
    <dbReference type="NCBI Taxonomy" id="118510"/>
    <lineage>
        <taxon>Eukaryota</taxon>
        <taxon>Viridiplantae</taxon>
        <taxon>Streptophyta</taxon>
        <taxon>Embryophyta</taxon>
        <taxon>Tracheophyta</taxon>
        <taxon>Spermatophyta</taxon>
        <taxon>Magnoliopsida</taxon>
        <taxon>eudicotyledons</taxon>
        <taxon>Gunneridae</taxon>
        <taxon>Pentapetalae</taxon>
        <taxon>asterids</taxon>
        <taxon>campanulids</taxon>
        <taxon>Asterales</taxon>
        <taxon>Asteraceae</taxon>
        <taxon>Asteroideae</taxon>
        <taxon>Anthemideae</taxon>
        <taxon>Anthemidinae</taxon>
        <taxon>Tanacetum</taxon>
    </lineage>
</organism>
<feature type="non-terminal residue" evidence="2">
    <location>
        <position position="1"/>
    </location>
</feature>